<dbReference type="EMBL" id="BTGU01000001">
    <property type="protein sequence ID" value="GMN24258.1"/>
    <property type="molecule type" value="Genomic_DNA"/>
</dbReference>
<feature type="region of interest" description="Disordered" evidence="1">
    <location>
        <begin position="204"/>
        <end position="239"/>
    </location>
</feature>
<evidence type="ECO:0000256" key="1">
    <source>
        <dbReference type="SAM" id="MobiDB-lite"/>
    </source>
</evidence>
<gene>
    <name evidence="2" type="ORF">TIFTF001_000499</name>
</gene>
<sequence>MAESDLELSVAEDDLELTWRRAVMHKRRRVMGVREAGGTSVLEERRVVRSPASLRAVVVVPATQLVGAAADNGADALALVRRHGQAKVEAVDEADAVGGEVVVAVVEAELDEGGGGFAAGAVALELAAAVAGGAGEAVVSGDAAGAAPDAAGPVLGRGREGAVGEGVEGEAAALQDGVAGVGLDGGPDGVRAVVDQGQDHARLGVGCGVGEGQEKQNSGQEDREKRRGRGHCCGVTCES</sequence>
<dbReference type="AlphaFoldDB" id="A0AA87YVU3"/>
<accession>A0AA87YVU3</accession>
<proteinExistence type="predicted"/>
<keyword evidence="3" id="KW-1185">Reference proteome</keyword>
<dbReference type="Proteomes" id="UP001187192">
    <property type="component" value="Unassembled WGS sequence"/>
</dbReference>
<organism evidence="2 3">
    <name type="scientific">Ficus carica</name>
    <name type="common">Common fig</name>
    <dbReference type="NCBI Taxonomy" id="3494"/>
    <lineage>
        <taxon>Eukaryota</taxon>
        <taxon>Viridiplantae</taxon>
        <taxon>Streptophyta</taxon>
        <taxon>Embryophyta</taxon>
        <taxon>Tracheophyta</taxon>
        <taxon>Spermatophyta</taxon>
        <taxon>Magnoliopsida</taxon>
        <taxon>eudicotyledons</taxon>
        <taxon>Gunneridae</taxon>
        <taxon>Pentapetalae</taxon>
        <taxon>rosids</taxon>
        <taxon>fabids</taxon>
        <taxon>Rosales</taxon>
        <taxon>Moraceae</taxon>
        <taxon>Ficeae</taxon>
        <taxon>Ficus</taxon>
    </lineage>
</organism>
<name>A0AA87YVU3_FICCA</name>
<evidence type="ECO:0000313" key="2">
    <source>
        <dbReference type="EMBL" id="GMN24258.1"/>
    </source>
</evidence>
<comment type="caution">
    <text evidence="2">The sequence shown here is derived from an EMBL/GenBank/DDBJ whole genome shotgun (WGS) entry which is preliminary data.</text>
</comment>
<protein>
    <submittedName>
        <fullName evidence="2">Uncharacterized protein</fullName>
    </submittedName>
</protein>
<reference evidence="2" key="1">
    <citation type="submission" date="2023-07" db="EMBL/GenBank/DDBJ databases">
        <title>draft genome sequence of fig (Ficus carica).</title>
        <authorList>
            <person name="Takahashi T."/>
            <person name="Nishimura K."/>
        </authorList>
    </citation>
    <scope>NUCLEOTIDE SEQUENCE</scope>
</reference>
<evidence type="ECO:0000313" key="3">
    <source>
        <dbReference type="Proteomes" id="UP001187192"/>
    </source>
</evidence>